<dbReference type="PROSITE" id="PS51198">
    <property type="entry name" value="UVRD_HELICASE_ATP_BIND"/>
    <property type="match status" value="1"/>
</dbReference>
<dbReference type="Pfam" id="PF12705">
    <property type="entry name" value="PDDEXK_1"/>
    <property type="match status" value="1"/>
</dbReference>
<dbReference type="Pfam" id="PF13361">
    <property type="entry name" value="UvrD_C"/>
    <property type="match status" value="1"/>
</dbReference>
<dbReference type="SUPFAM" id="SSF52980">
    <property type="entry name" value="Restriction endonuclease-like"/>
    <property type="match status" value="1"/>
</dbReference>
<evidence type="ECO:0000256" key="3">
    <source>
        <dbReference type="ARBA" id="ARBA00022741"/>
    </source>
</evidence>
<comment type="similarity">
    <text evidence="1">Belongs to the helicase family. UvrD subfamily.</text>
</comment>
<dbReference type="AlphaFoldDB" id="A0A0F9VCH5"/>
<feature type="domain" description="UvrD-like helicase ATP-binding" evidence="16">
    <location>
        <begin position="6"/>
        <end position="304"/>
    </location>
</feature>
<evidence type="ECO:0000256" key="11">
    <source>
        <dbReference type="ARBA" id="ARBA00023235"/>
    </source>
</evidence>
<dbReference type="InterPro" id="IPR000212">
    <property type="entry name" value="DNA_helicase_UvrD/REP"/>
</dbReference>
<keyword evidence="6" id="KW-0347">Helicase</keyword>
<dbReference type="PROSITE" id="PS51217">
    <property type="entry name" value="UVRD_HELICASE_CTER"/>
    <property type="match status" value="1"/>
</dbReference>
<dbReference type="InterPro" id="IPR013986">
    <property type="entry name" value="DExx_box_DNA_helicase_dom_sf"/>
</dbReference>
<proteinExistence type="inferred from homology"/>
<keyword evidence="3" id="KW-0547">Nucleotide-binding</keyword>
<evidence type="ECO:0000256" key="1">
    <source>
        <dbReference type="ARBA" id="ARBA00009922"/>
    </source>
</evidence>
<keyword evidence="10" id="KW-0234">DNA repair</keyword>
<dbReference type="InterPro" id="IPR038726">
    <property type="entry name" value="PDDEXK_AddAB-type"/>
</dbReference>
<dbReference type="InterPro" id="IPR011335">
    <property type="entry name" value="Restrct_endonuc-II-like"/>
</dbReference>
<dbReference type="EMBL" id="LAZR01000029">
    <property type="protein sequence ID" value="KKO02846.1"/>
    <property type="molecule type" value="Genomic_DNA"/>
</dbReference>
<evidence type="ECO:0000256" key="10">
    <source>
        <dbReference type="ARBA" id="ARBA00023204"/>
    </source>
</evidence>
<dbReference type="GO" id="GO:0000725">
    <property type="term" value="P:recombinational repair"/>
    <property type="evidence" value="ECO:0007669"/>
    <property type="project" value="TreeGrafter"/>
</dbReference>
<comment type="caution">
    <text evidence="18">The sequence shown here is derived from an EMBL/GenBank/DDBJ whole genome shotgun (WGS) entry which is preliminary data.</text>
</comment>
<feature type="domain" description="UvrD-like helicase C-terminal" evidence="17">
    <location>
        <begin position="305"/>
        <end position="592"/>
    </location>
</feature>
<evidence type="ECO:0000256" key="9">
    <source>
        <dbReference type="ARBA" id="ARBA00023125"/>
    </source>
</evidence>
<evidence type="ECO:0000256" key="6">
    <source>
        <dbReference type="ARBA" id="ARBA00022806"/>
    </source>
</evidence>
<dbReference type="Gene3D" id="3.40.50.300">
    <property type="entry name" value="P-loop containing nucleotide triphosphate hydrolases"/>
    <property type="match status" value="2"/>
</dbReference>
<evidence type="ECO:0000259" key="16">
    <source>
        <dbReference type="PROSITE" id="PS51198"/>
    </source>
</evidence>
<evidence type="ECO:0000313" key="18">
    <source>
        <dbReference type="EMBL" id="KKO02846.1"/>
    </source>
</evidence>
<comment type="catalytic activity">
    <reaction evidence="12">
        <text>Couples ATP hydrolysis with the unwinding of duplex DNA by translocating in the 3'-5' direction.</text>
        <dbReference type="EC" id="5.6.2.4"/>
    </reaction>
</comment>
<evidence type="ECO:0000256" key="4">
    <source>
        <dbReference type="ARBA" id="ARBA00022763"/>
    </source>
</evidence>
<dbReference type="GO" id="GO:0033202">
    <property type="term" value="C:DNA helicase complex"/>
    <property type="evidence" value="ECO:0007669"/>
    <property type="project" value="TreeGrafter"/>
</dbReference>
<evidence type="ECO:0000256" key="14">
    <source>
        <dbReference type="ARBA" id="ARBA00048988"/>
    </source>
</evidence>
<keyword evidence="9" id="KW-0238">DNA-binding</keyword>
<dbReference type="InterPro" id="IPR014017">
    <property type="entry name" value="DNA_helicase_UvrD-like_C"/>
</dbReference>
<accession>A0A0F9VCH5</accession>
<dbReference type="GO" id="GO:0043138">
    <property type="term" value="F:3'-5' DNA helicase activity"/>
    <property type="evidence" value="ECO:0007669"/>
    <property type="project" value="UniProtKB-EC"/>
</dbReference>
<dbReference type="SUPFAM" id="SSF52540">
    <property type="entry name" value="P-loop containing nucleoside triphosphate hydrolases"/>
    <property type="match status" value="1"/>
</dbReference>
<dbReference type="GO" id="GO:0003677">
    <property type="term" value="F:DNA binding"/>
    <property type="evidence" value="ECO:0007669"/>
    <property type="project" value="UniProtKB-KW"/>
</dbReference>
<dbReference type="CDD" id="cd17932">
    <property type="entry name" value="DEXQc_UvrD"/>
    <property type="match status" value="1"/>
</dbReference>
<dbReference type="GO" id="GO:0004527">
    <property type="term" value="F:exonuclease activity"/>
    <property type="evidence" value="ECO:0007669"/>
    <property type="project" value="UniProtKB-KW"/>
</dbReference>
<evidence type="ECO:0000256" key="2">
    <source>
        <dbReference type="ARBA" id="ARBA00022722"/>
    </source>
</evidence>
<dbReference type="GO" id="GO:0005829">
    <property type="term" value="C:cytosol"/>
    <property type="evidence" value="ECO:0007669"/>
    <property type="project" value="TreeGrafter"/>
</dbReference>
<keyword evidence="5" id="KW-0378">Hydrolase</keyword>
<evidence type="ECO:0000256" key="15">
    <source>
        <dbReference type="SAM" id="MobiDB-lite"/>
    </source>
</evidence>
<keyword evidence="8" id="KW-0067">ATP-binding</keyword>
<evidence type="ECO:0000256" key="8">
    <source>
        <dbReference type="ARBA" id="ARBA00022840"/>
    </source>
</evidence>
<dbReference type="Gene3D" id="1.10.10.160">
    <property type="match status" value="1"/>
</dbReference>
<keyword evidence="7" id="KW-0269">Exonuclease</keyword>
<organism evidence="18">
    <name type="scientific">marine sediment metagenome</name>
    <dbReference type="NCBI Taxonomy" id="412755"/>
    <lineage>
        <taxon>unclassified sequences</taxon>
        <taxon>metagenomes</taxon>
        <taxon>ecological metagenomes</taxon>
    </lineage>
</organism>
<dbReference type="Pfam" id="PF00580">
    <property type="entry name" value="UvrD-helicase"/>
    <property type="match status" value="1"/>
</dbReference>
<keyword evidence="4" id="KW-0227">DNA damage</keyword>
<dbReference type="InterPro" id="IPR027417">
    <property type="entry name" value="P-loop_NTPase"/>
</dbReference>
<keyword evidence="2" id="KW-0540">Nuclease</keyword>
<dbReference type="InterPro" id="IPR011604">
    <property type="entry name" value="PDDEXK-like_dom_sf"/>
</dbReference>
<evidence type="ECO:0000259" key="17">
    <source>
        <dbReference type="PROSITE" id="PS51217"/>
    </source>
</evidence>
<name>A0A0F9VCH5_9ZZZZ</name>
<dbReference type="PANTHER" id="PTHR11070">
    <property type="entry name" value="UVRD / RECB / PCRA DNA HELICASE FAMILY MEMBER"/>
    <property type="match status" value="1"/>
</dbReference>
<evidence type="ECO:0000256" key="7">
    <source>
        <dbReference type="ARBA" id="ARBA00022839"/>
    </source>
</evidence>
<dbReference type="GO" id="GO:0005524">
    <property type="term" value="F:ATP binding"/>
    <property type="evidence" value="ECO:0007669"/>
    <property type="project" value="UniProtKB-KW"/>
</dbReference>
<gene>
    <name evidence="18" type="ORF">LCGC14_0102960</name>
</gene>
<comment type="catalytic activity">
    <reaction evidence="14">
        <text>ATP + H2O = ADP + phosphate + H(+)</text>
        <dbReference type="Rhea" id="RHEA:13065"/>
        <dbReference type="ChEBI" id="CHEBI:15377"/>
        <dbReference type="ChEBI" id="CHEBI:15378"/>
        <dbReference type="ChEBI" id="CHEBI:30616"/>
        <dbReference type="ChEBI" id="CHEBI:43474"/>
        <dbReference type="ChEBI" id="CHEBI:456216"/>
        <dbReference type="EC" id="5.6.2.4"/>
    </reaction>
</comment>
<protein>
    <recommendedName>
        <fullName evidence="13">DNA 3'-5' helicase</fullName>
        <ecNumber evidence="13">5.6.2.4</ecNumber>
    </recommendedName>
</protein>
<feature type="region of interest" description="Disordered" evidence="15">
    <location>
        <begin position="683"/>
        <end position="708"/>
    </location>
</feature>
<dbReference type="PANTHER" id="PTHR11070:SF48">
    <property type="entry name" value="ATP-DEPENDENT HELICASE_NUCLEASE SUBUNIT A"/>
    <property type="match status" value="1"/>
</dbReference>
<sequence length="1026" mass="118399">MQLDLKKLNKEQKEAVIHSKGPLLIVAGSGTGKTTVITQRIAYLIEKGMAKPEEILAVTFTEKAAEEMEERIDRLLPYGYVDLWILTFHSFCERVLRDHALDIGLPADFKILEPTAGWLLVRQNLDKFELDYYKPLGNPTKFIQALISHFSHCKDQEIYPEDYLEYADKLKTRDDVPETQETERIKEVANAFHVYQRLLLENSSLDFGDLINYCLKLFKKRPLILKKYREKFKYILVDEFQDTNWSQYELIKILAAPKNNLTVCADDDQAIYRWRGASFANIIQFIKDFPKAKQISLVKNYRSAQNILDLAYKFIKANDPDRLEYVNKINKKLIADNKGKGIIEHIHAKSLDEEAGKTIRKILEVLKKDKEINYNDIAILVRANNAANSFTKALERAGLPYQFLASKGLYAKPCVLDVISYFKLLDNYHESPAVYRVLNLPFLGIPYDDIVKLTQYGHRKTKSLYEVMEELPLVSGISKKTQRKTAFILSLIKKHIALSREKAVSEMLIAFLKDSGYLKYLVDKDDKEQIDILNQFYKRIKNFEEAATEPNLKNFMEEITFEIESGEEGKLEFDPKQGPDMIKVMTIHGAKGLEFKYVFLVNMVDKRFPTIERKDLIELPEELIKDIKPEGDVHLQEERRICYVAMTRAKKELYFTSAEDYGLVRKKRLSRFLIEMGYKDKSETDRTRNGLPGGLHSPDRAKRGTPRRVASKNSLLAPSFIKTAPFAEVALASPKPSAKRGSATKGKRKTGSDYLPGHFSFSQLAAFEKCPLQYKLNFILKVPIKGKAVFSFGKTMHNTFYNFLKYVNENNKNNQGNLFGFAASSAKEASLALSGREDRLRLNDLMEIYEKNWIDEWYENKNQKEEYYKLGKKIVKDFYEEFVKNPPKILKIDNTLALEMPFNLKIGGHTLYGVIDRIDETEGGVAIIDYKTGNSKEKLVLSDKEQLLIYQIAVEEIFKIKPKELIYYYLNDGKKASFLGSDKEKGRLKEKIIQEIEEIKKSDFKATPGWQCGFCDFKDICDFAER</sequence>
<evidence type="ECO:0000256" key="5">
    <source>
        <dbReference type="ARBA" id="ARBA00022801"/>
    </source>
</evidence>
<dbReference type="InterPro" id="IPR014016">
    <property type="entry name" value="UvrD-like_ATP-bd"/>
</dbReference>
<dbReference type="EC" id="5.6.2.4" evidence="13"/>
<evidence type="ECO:0000256" key="13">
    <source>
        <dbReference type="ARBA" id="ARBA00034808"/>
    </source>
</evidence>
<evidence type="ECO:0000256" key="12">
    <source>
        <dbReference type="ARBA" id="ARBA00034617"/>
    </source>
</evidence>
<keyword evidence="11" id="KW-0413">Isomerase</keyword>
<dbReference type="Gene3D" id="3.90.320.10">
    <property type="match status" value="1"/>
</dbReference>
<dbReference type="Gene3D" id="1.10.486.10">
    <property type="entry name" value="PCRA, domain 4"/>
    <property type="match status" value="1"/>
</dbReference>
<reference evidence="18" key="1">
    <citation type="journal article" date="2015" name="Nature">
        <title>Complex archaea that bridge the gap between prokaryotes and eukaryotes.</title>
        <authorList>
            <person name="Spang A."/>
            <person name="Saw J.H."/>
            <person name="Jorgensen S.L."/>
            <person name="Zaremba-Niedzwiedzka K."/>
            <person name="Martijn J."/>
            <person name="Lind A.E."/>
            <person name="van Eijk R."/>
            <person name="Schleper C."/>
            <person name="Guy L."/>
            <person name="Ettema T.J."/>
        </authorList>
    </citation>
    <scope>NUCLEOTIDE SEQUENCE</scope>
</reference>